<dbReference type="Proteomes" id="UP000537592">
    <property type="component" value="Unassembled WGS sequence"/>
</dbReference>
<evidence type="ECO:0000313" key="2">
    <source>
        <dbReference type="Proteomes" id="UP000537592"/>
    </source>
</evidence>
<name>A0A7W5Z5Z8_9HYPH</name>
<dbReference type="GO" id="GO:0004527">
    <property type="term" value="F:exonuclease activity"/>
    <property type="evidence" value="ECO:0007669"/>
    <property type="project" value="UniProtKB-KW"/>
</dbReference>
<evidence type="ECO:0000313" key="1">
    <source>
        <dbReference type="EMBL" id="MBB3810629.1"/>
    </source>
</evidence>
<organism evidence="1 2">
    <name type="scientific">Pseudochelatococcus contaminans</name>
    <dbReference type="NCBI Taxonomy" id="1538103"/>
    <lineage>
        <taxon>Bacteria</taxon>
        <taxon>Pseudomonadati</taxon>
        <taxon>Pseudomonadota</taxon>
        <taxon>Alphaproteobacteria</taxon>
        <taxon>Hyphomicrobiales</taxon>
        <taxon>Chelatococcaceae</taxon>
        <taxon>Pseudochelatococcus</taxon>
    </lineage>
</organism>
<comment type="caution">
    <text evidence="1">The sequence shown here is derived from an EMBL/GenBank/DDBJ whole genome shotgun (WGS) entry which is preliminary data.</text>
</comment>
<reference evidence="1 2" key="1">
    <citation type="submission" date="2020-08" db="EMBL/GenBank/DDBJ databases">
        <title>Genomic Encyclopedia of Type Strains, Phase IV (KMG-IV): sequencing the most valuable type-strain genomes for metagenomic binning, comparative biology and taxonomic classification.</title>
        <authorList>
            <person name="Goeker M."/>
        </authorList>
    </citation>
    <scope>NUCLEOTIDE SEQUENCE [LARGE SCALE GENOMIC DNA]</scope>
    <source>
        <strain evidence="1 2">DSM 28760</strain>
    </source>
</reference>
<sequence length="252" mass="26914">MSILPSLLNTPAPQPLIDGRSLAADPLESGRPVVLPLHALLQRMDGAIRAMTADIDPAGVWITAEVAKLNTRHAGGFWFAELADPVPGKNHPACLSVRISPQLIEKVSLLAGITVTPDLIDGQAMTMRIGLRLHPRHGLSAQALEIDPAMTPSLRAAAQEKLRQELSACGLYDLQRALPTPGDIVHLAVICPDGSAARGDVEAVLAPLVEKRLLMLDWHKIKFEGPAALPAASSRRLRVSPDSIGVRAQTQL</sequence>
<keyword evidence="1" id="KW-0540">Nuclease</keyword>
<proteinExistence type="predicted"/>
<dbReference type="RefSeq" id="WP_183753759.1">
    <property type="nucleotide sequence ID" value="NZ_JACICC010000007.1"/>
</dbReference>
<keyword evidence="2" id="KW-1185">Reference proteome</keyword>
<keyword evidence="1" id="KW-0378">Hydrolase</keyword>
<accession>A0A7W5Z5Z8</accession>
<keyword evidence="1" id="KW-0269">Exonuclease</keyword>
<dbReference type="EMBL" id="JACICC010000007">
    <property type="protein sequence ID" value="MBB3810629.1"/>
    <property type="molecule type" value="Genomic_DNA"/>
</dbReference>
<dbReference type="AlphaFoldDB" id="A0A7W5Z5Z8"/>
<gene>
    <name evidence="1" type="ORF">FHS81_002731</name>
</gene>
<protein>
    <submittedName>
        <fullName evidence="1">Exonuclease VII large subunit</fullName>
    </submittedName>
</protein>